<evidence type="ECO:0000256" key="8">
    <source>
        <dbReference type="ARBA" id="ARBA00022989"/>
    </source>
</evidence>
<evidence type="ECO:0000256" key="6">
    <source>
        <dbReference type="ARBA" id="ARBA00022692"/>
    </source>
</evidence>
<feature type="domain" description="TonB C-terminal" evidence="12">
    <location>
        <begin position="331"/>
        <end position="423"/>
    </location>
</feature>
<dbReference type="NCBIfam" id="TIGR01352">
    <property type="entry name" value="tonB_Cterm"/>
    <property type="match status" value="1"/>
</dbReference>
<evidence type="ECO:0000256" key="4">
    <source>
        <dbReference type="ARBA" id="ARBA00022475"/>
    </source>
</evidence>
<organism evidence="13 14">
    <name type="scientific">Sphaerospermopsis aphanizomenoides LEGE 00250</name>
    <dbReference type="NCBI Taxonomy" id="2777972"/>
    <lineage>
        <taxon>Bacteria</taxon>
        <taxon>Bacillati</taxon>
        <taxon>Cyanobacteriota</taxon>
        <taxon>Cyanophyceae</taxon>
        <taxon>Nostocales</taxon>
        <taxon>Aphanizomenonaceae</taxon>
        <taxon>Sphaerospermopsis</taxon>
        <taxon>Sphaerospermopsis aphanizomenoides</taxon>
    </lineage>
</organism>
<evidence type="ECO:0000256" key="1">
    <source>
        <dbReference type="ARBA" id="ARBA00004383"/>
    </source>
</evidence>
<feature type="compositionally biased region" description="Basic and acidic residues" evidence="10">
    <location>
        <begin position="456"/>
        <end position="469"/>
    </location>
</feature>
<feature type="compositionally biased region" description="Gly residues" evidence="10">
    <location>
        <begin position="271"/>
        <end position="303"/>
    </location>
</feature>
<feature type="compositionally biased region" description="Low complexity" evidence="10">
    <location>
        <begin position="231"/>
        <end position="270"/>
    </location>
</feature>
<evidence type="ECO:0000313" key="14">
    <source>
        <dbReference type="Proteomes" id="UP000606776"/>
    </source>
</evidence>
<dbReference type="InterPro" id="IPR051045">
    <property type="entry name" value="TonB-dependent_transducer"/>
</dbReference>
<feature type="region of interest" description="Disordered" evidence="10">
    <location>
        <begin position="417"/>
        <end position="489"/>
    </location>
</feature>
<protein>
    <submittedName>
        <fullName evidence="13">Energy transducer TonB</fullName>
    </submittedName>
</protein>
<dbReference type="InterPro" id="IPR037682">
    <property type="entry name" value="TonB_C"/>
</dbReference>
<feature type="transmembrane region" description="Helical" evidence="11">
    <location>
        <begin position="21"/>
        <end position="42"/>
    </location>
</feature>
<feature type="region of interest" description="Disordered" evidence="10">
    <location>
        <begin position="148"/>
        <end position="188"/>
    </location>
</feature>
<comment type="subcellular location">
    <subcellularLocation>
        <location evidence="1">Cell inner membrane</location>
        <topology evidence="1">Single-pass membrane protein</topology>
        <orientation evidence="1">Periplasmic side</orientation>
    </subcellularLocation>
</comment>
<accession>A0ABR9VGW4</accession>
<dbReference type="Pfam" id="PF03544">
    <property type="entry name" value="TonB_C"/>
    <property type="match status" value="1"/>
</dbReference>
<evidence type="ECO:0000256" key="2">
    <source>
        <dbReference type="ARBA" id="ARBA00006555"/>
    </source>
</evidence>
<reference evidence="13 14" key="1">
    <citation type="submission" date="2020-10" db="EMBL/GenBank/DDBJ databases">
        <authorList>
            <person name="Castelo-Branco R."/>
            <person name="Eusebio N."/>
            <person name="Adriana R."/>
            <person name="Vieira A."/>
            <person name="Brugerolle De Fraissinette N."/>
            <person name="Rezende De Castro R."/>
            <person name="Schneider M.P."/>
            <person name="Vasconcelos V."/>
            <person name="Leao P.N."/>
        </authorList>
    </citation>
    <scope>NUCLEOTIDE SEQUENCE [LARGE SCALE GENOMIC DNA]</scope>
    <source>
        <strain evidence="13 14">LEGE 00250</strain>
    </source>
</reference>
<proteinExistence type="inferred from homology"/>
<feature type="compositionally biased region" description="Polar residues" evidence="10">
    <location>
        <begin position="444"/>
        <end position="453"/>
    </location>
</feature>
<evidence type="ECO:0000259" key="12">
    <source>
        <dbReference type="PROSITE" id="PS52015"/>
    </source>
</evidence>
<dbReference type="Proteomes" id="UP000606776">
    <property type="component" value="Unassembled WGS sequence"/>
</dbReference>
<evidence type="ECO:0000256" key="7">
    <source>
        <dbReference type="ARBA" id="ARBA00022927"/>
    </source>
</evidence>
<dbReference type="PANTHER" id="PTHR33446">
    <property type="entry name" value="PROTEIN TONB-RELATED"/>
    <property type="match status" value="1"/>
</dbReference>
<sequence length="489" mass="52186">MGFSIVIVEQREKEAKALKSFLFCSLIASLVFHIGVLALGIGKFIQRVSQTQEEPIEITIVETVPEIIAKPQEIKNSQPKINSVSGGSGGNNNFKSSPSEKTTLSVSNAVIQPVVKQTQLKTTQNFVVKQRQTLTIPEKTITQPSLTTTPITKTIPEPTTTQPSLTTTPITKTIPEPTTTQPSLTTTPISKITEKITEKVETETTTQPTVEQPEQTVIPDTKLSNVPAPKLITPSSISVSSNNTSTTSSSQNSLSNLGNRLRSGLSKGTENGTGNGEGSGTGDGIGNSAGKGTGNGTGNGIGNGAGKGTGNGIGNGERNIAIAPKPRPVNGTKLNRADCIRCDIKYPDKARRRGIEGRAEVALDTDTNGNVTFVRLIRSSGDSELDEAAQQAVQEWKLTPLDGGRQGVRASINFAIQGSQRHRQIKERQRERQREASQPKPKITNPQESTSSLEPVKSDTENQVDESKTQEVTPPDSTSSESNSDSENN</sequence>
<name>A0ABR9VGW4_9CYAN</name>
<keyword evidence="3" id="KW-0813">Transport</keyword>
<evidence type="ECO:0000256" key="3">
    <source>
        <dbReference type="ARBA" id="ARBA00022448"/>
    </source>
</evidence>
<feature type="compositionally biased region" description="Low complexity" evidence="10">
    <location>
        <begin position="203"/>
        <end position="217"/>
    </location>
</feature>
<feature type="compositionally biased region" description="Basic and acidic residues" evidence="10">
    <location>
        <begin position="426"/>
        <end position="437"/>
    </location>
</feature>
<dbReference type="RefSeq" id="WP_193943491.1">
    <property type="nucleotide sequence ID" value="NZ_JADEWB010000113.1"/>
</dbReference>
<feature type="compositionally biased region" description="Low complexity" evidence="10">
    <location>
        <begin position="473"/>
        <end position="489"/>
    </location>
</feature>
<comment type="caution">
    <text evidence="13">The sequence shown here is derived from an EMBL/GenBank/DDBJ whole genome shotgun (WGS) entry which is preliminary data.</text>
</comment>
<evidence type="ECO:0000256" key="11">
    <source>
        <dbReference type="SAM" id="Phobius"/>
    </source>
</evidence>
<dbReference type="InterPro" id="IPR006260">
    <property type="entry name" value="TonB/TolA_C"/>
</dbReference>
<feature type="region of interest" description="Disordered" evidence="10">
    <location>
        <begin position="78"/>
        <end position="101"/>
    </location>
</feature>
<keyword evidence="7" id="KW-0653">Protein transport</keyword>
<dbReference type="PROSITE" id="PS52015">
    <property type="entry name" value="TONB_CTD"/>
    <property type="match status" value="1"/>
</dbReference>
<evidence type="ECO:0000256" key="9">
    <source>
        <dbReference type="ARBA" id="ARBA00023136"/>
    </source>
</evidence>
<dbReference type="EMBL" id="JADEWB010000113">
    <property type="protein sequence ID" value="MBE9237730.1"/>
    <property type="molecule type" value="Genomic_DNA"/>
</dbReference>
<keyword evidence="9 11" id="KW-0472">Membrane</keyword>
<keyword evidence="14" id="KW-1185">Reference proteome</keyword>
<keyword evidence="8 11" id="KW-1133">Transmembrane helix</keyword>
<evidence type="ECO:0000256" key="10">
    <source>
        <dbReference type="SAM" id="MobiDB-lite"/>
    </source>
</evidence>
<comment type="similarity">
    <text evidence="2">Belongs to the TonB family.</text>
</comment>
<keyword evidence="6 11" id="KW-0812">Transmembrane</keyword>
<evidence type="ECO:0000313" key="13">
    <source>
        <dbReference type="EMBL" id="MBE9237730.1"/>
    </source>
</evidence>
<keyword evidence="5" id="KW-0997">Cell inner membrane</keyword>
<evidence type="ECO:0000256" key="5">
    <source>
        <dbReference type="ARBA" id="ARBA00022519"/>
    </source>
</evidence>
<dbReference type="Gene3D" id="3.30.1150.10">
    <property type="match status" value="1"/>
</dbReference>
<feature type="region of interest" description="Disordered" evidence="10">
    <location>
        <begin position="200"/>
        <end position="303"/>
    </location>
</feature>
<gene>
    <name evidence="13" type="ORF">IQ227_17265</name>
</gene>
<dbReference type="SUPFAM" id="SSF74653">
    <property type="entry name" value="TolA/TonB C-terminal domain"/>
    <property type="match status" value="1"/>
</dbReference>
<keyword evidence="4" id="KW-1003">Cell membrane</keyword>